<organism evidence="1 2">
    <name type="scientific">Rhabditophanes sp. KR3021</name>
    <dbReference type="NCBI Taxonomy" id="114890"/>
    <lineage>
        <taxon>Eukaryota</taxon>
        <taxon>Metazoa</taxon>
        <taxon>Ecdysozoa</taxon>
        <taxon>Nematoda</taxon>
        <taxon>Chromadorea</taxon>
        <taxon>Rhabditida</taxon>
        <taxon>Tylenchina</taxon>
        <taxon>Panagrolaimomorpha</taxon>
        <taxon>Strongyloidoidea</taxon>
        <taxon>Alloionematidae</taxon>
        <taxon>Rhabditophanes</taxon>
    </lineage>
</organism>
<dbReference type="Proteomes" id="UP000095286">
    <property type="component" value="Unplaced"/>
</dbReference>
<name>A0AC35TMZ7_9BILA</name>
<evidence type="ECO:0000313" key="1">
    <source>
        <dbReference type="Proteomes" id="UP000095286"/>
    </source>
</evidence>
<dbReference type="WBParaSite" id="RSKR_0000238200.1">
    <property type="protein sequence ID" value="RSKR_0000238200.1"/>
    <property type="gene ID" value="RSKR_0000238200"/>
</dbReference>
<reference evidence="2" key="1">
    <citation type="submission" date="2016-11" db="UniProtKB">
        <authorList>
            <consortium name="WormBaseParasite"/>
        </authorList>
    </citation>
    <scope>IDENTIFICATION</scope>
    <source>
        <strain evidence="2">KR3021</strain>
    </source>
</reference>
<proteinExistence type="predicted"/>
<evidence type="ECO:0000313" key="2">
    <source>
        <dbReference type="WBParaSite" id="RSKR_0000238200.1"/>
    </source>
</evidence>
<protein>
    <submittedName>
        <fullName evidence="2">MFS domain-containing protein</fullName>
    </submittedName>
</protein>
<sequence length="472" mass="52017">MIKSSDKTFDNAGSDWKSIYIISLFSLLDAIQYSFVTWSLYNFVQSLDSTISPQFIGVILGTSGVGEALSAIALGYWTNKIGRVNPPIIASILLSMAGNGLYIFLSKFPTFMMPIFLLLSRFLAGAGTGNRASYLAYTGSASTETDRTKAMALAGGSCLIGLTIGPSIQGLFTFIGKEGYDMGIFTVSMYTAPAFLGIIINALSIIYLHAFLDDRLDDDEVAHDTQSMLGSSGSESHIDEYDHHCDFEKPITKMSNESKMNVFAVVVCMLTRAVRMLVTANVESIGSPYSQIIISERMNCVIGLFGLLVFHLITMPWPFLTGSVDCSKFVDAQGVSKYEWCADLKPVNKWVYYSSYSFIFGIGLPLLNNSLQSLYSLVLGSGRQGTLQGINQAVGSMSRIFAPIVISTLFNKYGVKATWTLEITMLMLFLITWAIFYRKMCVVKESGNSYKIYSIESAQGSVKRKIEQIRYN</sequence>
<accession>A0AC35TMZ7</accession>